<accession>A0ACC8EJZ0</accession>
<dbReference type="Proteomes" id="UP000250078">
    <property type="component" value="Unassembled WGS sequence"/>
</dbReference>
<keyword evidence="2" id="KW-1185">Reference proteome</keyword>
<evidence type="ECO:0000313" key="2">
    <source>
        <dbReference type="Proteomes" id="UP000250078"/>
    </source>
</evidence>
<gene>
    <name evidence="1" type="ORF">K441DRAFT_599075</name>
</gene>
<dbReference type="EMBL" id="KV748309">
    <property type="protein sequence ID" value="OCK86556.1"/>
    <property type="molecule type" value="Genomic_DNA"/>
</dbReference>
<reference evidence="1 2" key="1">
    <citation type="journal article" date="2016" name="Nat. Commun.">
        <title>Ectomycorrhizal ecology is imprinted in the genome of the dominant symbiotic fungus Cenococcum geophilum.</title>
        <authorList>
            <consortium name="DOE Joint Genome Institute"/>
            <person name="Peter M."/>
            <person name="Kohler A."/>
            <person name="Ohm R.A."/>
            <person name="Kuo A."/>
            <person name="Krutzmann J."/>
            <person name="Morin E."/>
            <person name="Arend M."/>
            <person name="Barry K.W."/>
            <person name="Binder M."/>
            <person name="Choi C."/>
            <person name="Clum A."/>
            <person name="Copeland A."/>
            <person name="Grisel N."/>
            <person name="Haridas S."/>
            <person name="Kipfer T."/>
            <person name="LaButti K."/>
            <person name="Lindquist E."/>
            <person name="Lipzen A."/>
            <person name="Maire R."/>
            <person name="Meier B."/>
            <person name="Mihaltcheva S."/>
            <person name="Molinier V."/>
            <person name="Murat C."/>
            <person name="Poggeler S."/>
            <person name="Quandt C.A."/>
            <person name="Sperisen C."/>
            <person name="Tritt A."/>
            <person name="Tisserant E."/>
            <person name="Crous P.W."/>
            <person name="Henrissat B."/>
            <person name="Nehls U."/>
            <person name="Egli S."/>
            <person name="Spatafora J.W."/>
            <person name="Grigoriev I.V."/>
            <person name="Martin F.M."/>
        </authorList>
    </citation>
    <scope>NUCLEOTIDE SEQUENCE [LARGE SCALE GENOMIC DNA]</scope>
    <source>
        <strain evidence="1 2">1.58</strain>
    </source>
</reference>
<proteinExistence type="predicted"/>
<sequence>MCWPANSPDLNPIENVWHLLKQRVAKRFPCSLADLRQCVEEEWAALELSDFARYIGNMHERCQAVVNAKGGHTKW</sequence>
<evidence type="ECO:0000313" key="1">
    <source>
        <dbReference type="EMBL" id="OCK86556.1"/>
    </source>
</evidence>
<organism evidence="1 2">
    <name type="scientific">Cenococcum geophilum 1.58</name>
    <dbReference type="NCBI Taxonomy" id="794803"/>
    <lineage>
        <taxon>Eukaryota</taxon>
        <taxon>Fungi</taxon>
        <taxon>Dikarya</taxon>
        <taxon>Ascomycota</taxon>
        <taxon>Pezizomycotina</taxon>
        <taxon>Dothideomycetes</taxon>
        <taxon>Pleosporomycetidae</taxon>
        <taxon>Gloniales</taxon>
        <taxon>Gloniaceae</taxon>
        <taxon>Cenococcum</taxon>
    </lineage>
</organism>
<protein>
    <submittedName>
        <fullName evidence="1">Uncharacterized protein</fullName>
    </submittedName>
</protein>
<name>A0ACC8EJZ0_9PEZI</name>